<dbReference type="Pfam" id="PF07093">
    <property type="entry name" value="SGT1"/>
    <property type="match status" value="1"/>
</dbReference>
<accession>A0A3S0ZZP5</accession>
<dbReference type="OrthoDB" id="27237at2759"/>
<feature type="compositionally biased region" description="Low complexity" evidence="1">
    <location>
        <begin position="639"/>
        <end position="654"/>
    </location>
</feature>
<gene>
    <name evidence="2" type="ORF">EGW08_001535</name>
</gene>
<dbReference type="InterPro" id="IPR010770">
    <property type="entry name" value="Ecd"/>
</dbReference>
<dbReference type="Proteomes" id="UP000271974">
    <property type="component" value="Unassembled WGS sequence"/>
</dbReference>
<dbReference type="AlphaFoldDB" id="A0A3S0ZZP5"/>
<sequence length="777" mass="86120">MANIEKILKRIPDDIVEYSIFPTLPSNSNEDEVIEFLQKLADSILAFFSDRLVNYIWQHECFHLRPVLSTNDSPPHLHGSTSFGDNIDDEWFIVSLLYDITREFAGCVVRVNDNDEEFLLIEAADALPKWLNPETAENRVYIYNGDLHVIPIPESTEDFSKFPMFTPTLCEAVTCVRDCTSLTRCSQAIQNLINKKLSRFPQKTTESVHNVNCFLPTPLAVLLDSCPSLVSAGVRRFYYRDPLELKACRPMKRFKPDDLVRTRVRMTRCLYAQLVQQQFSPDRRSGWSVVAPSSPDFIEHDIGIKLAHGFEILCSKCKDEISSNGENFDHSNLRWQQFKQSLANKGYFRREIEGSKLYIKLLNEAKQFYLSQLGQSDEDSGDIGQHVLHCLKSLEPKFEEFRSSVRELPPSDDDSWINVTAEQIDEMMTSAGGLGAGQNSEEFDLSRISQSMSNFVEHESGIDGAEFPKEATNGDRDTQAVGSGMIEAMQKLFDFPDEEDSTGSDMSEYDWSDGSDDELGSPTKMTARAKKSNMRVRASSGQADEVKSKSVRFSGPDVTARGSHVAEMTQKPGKKSSAVAEGSPHHMAEPETEDIKPPAKSPVVPPRPSKLVTSPEPPPRPSKPPPPRPANKPPPVPARPSASSKPAKPLSKPSGLVKPSAPPPPPPGKRDKKLEALMDAMDRELAATDVGKSFEREPKRTKPRRPGNPPAPPANGAGAARDIDDEDDDFRPVNVDLTVVKNTLESYKAQQGLPGPASNILTGFGLRLPDDGSNAKA</sequence>
<feature type="compositionally biased region" description="Basic and acidic residues" evidence="1">
    <location>
        <begin position="583"/>
        <end position="597"/>
    </location>
</feature>
<keyword evidence="3" id="KW-1185">Reference proteome</keyword>
<evidence type="ECO:0000256" key="1">
    <source>
        <dbReference type="SAM" id="MobiDB-lite"/>
    </source>
</evidence>
<feature type="compositionally biased region" description="Pro residues" evidence="1">
    <location>
        <begin position="615"/>
        <end position="638"/>
    </location>
</feature>
<feature type="compositionally biased region" description="Basic and acidic residues" evidence="1">
    <location>
        <begin position="668"/>
        <end position="700"/>
    </location>
</feature>
<feature type="compositionally biased region" description="Acidic residues" evidence="1">
    <location>
        <begin position="495"/>
        <end position="519"/>
    </location>
</feature>
<feature type="region of interest" description="Disordered" evidence="1">
    <location>
        <begin position="495"/>
        <end position="730"/>
    </location>
</feature>
<comment type="caution">
    <text evidence="2">The sequence shown here is derived from an EMBL/GenBank/DDBJ whole genome shotgun (WGS) entry which is preliminary data.</text>
</comment>
<evidence type="ECO:0000313" key="2">
    <source>
        <dbReference type="EMBL" id="RUS90731.1"/>
    </source>
</evidence>
<name>A0A3S0ZZP5_ELYCH</name>
<organism evidence="2 3">
    <name type="scientific">Elysia chlorotica</name>
    <name type="common">Eastern emerald elysia</name>
    <name type="synonym">Sea slug</name>
    <dbReference type="NCBI Taxonomy" id="188477"/>
    <lineage>
        <taxon>Eukaryota</taxon>
        <taxon>Metazoa</taxon>
        <taxon>Spiralia</taxon>
        <taxon>Lophotrochozoa</taxon>
        <taxon>Mollusca</taxon>
        <taxon>Gastropoda</taxon>
        <taxon>Heterobranchia</taxon>
        <taxon>Euthyneura</taxon>
        <taxon>Panpulmonata</taxon>
        <taxon>Sacoglossa</taxon>
        <taxon>Placobranchoidea</taxon>
        <taxon>Plakobranchidae</taxon>
        <taxon>Elysia</taxon>
    </lineage>
</organism>
<protein>
    <submittedName>
        <fullName evidence="2">Uncharacterized protein</fullName>
    </submittedName>
</protein>
<proteinExistence type="predicted"/>
<dbReference type="STRING" id="188477.A0A3S0ZZP5"/>
<dbReference type="PANTHER" id="PTHR13060:SF0">
    <property type="entry name" value="PROTEIN ECDYSONELESS HOMOLOG"/>
    <property type="match status" value="1"/>
</dbReference>
<feature type="region of interest" description="Disordered" evidence="1">
    <location>
        <begin position="750"/>
        <end position="777"/>
    </location>
</feature>
<dbReference type="GO" id="GO:0005634">
    <property type="term" value="C:nucleus"/>
    <property type="evidence" value="ECO:0007669"/>
    <property type="project" value="TreeGrafter"/>
</dbReference>
<dbReference type="PANTHER" id="PTHR13060">
    <property type="entry name" value="SGT1 PROTEIN HSGT1 SUPPRESSOR OF GCR2"/>
    <property type="match status" value="1"/>
</dbReference>
<feature type="compositionally biased region" description="Pro residues" evidence="1">
    <location>
        <begin position="599"/>
        <end position="608"/>
    </location>
</feature>
<reference evidence="2 3" key="1">
    <citation type="submission" date="2019-01" db="EMBL/GenBank/DDBJ databases">
        <title>A draft genome assembly of the solar-powered sea slug Elysia chlorotica.</title>
        <authorList>
            <person name="Cai H."/>
            <person name="Li Q."/>
            <person name="Fang X."/>
            <person name="Li J."/>
            <person name="Curtis N.E."/>
            <person name="Altenburger A."/>
            <person name="Shibata T."/>
            <person name="Feng M."/>
            <person name="Maeda T."/>
            <person name="Schwartz J.A."/>
            <person name="Shigenobu S."/>
            <person name="Lundholm N."/>
            <person name="Nishiyama T."/>
            <person name="Yang H."/>
            <person name="Hasebe M."/>
            <person name="Li S."/>
            <person name="Pierce S.K."/>
            <person name="Wang J."/>
        </authorList>
    </citation>
    <scope>NUCLEOTIDE SEQUENCE [LARGE SCALE GENOMIC DNA]</scope>
    <source>
        <strain evidence="2">EC2010</strain>
        <tissue evidence="2">Whole organism of an adult</tissue>
    </source>
</reference>
<evidence type="ECO:0000313" key="3">
    <source>
        <dbReference type="Proteomes" id="UP000271974"/>
    </source>
</evidence>
<dbReference type="EMBL" id="RQTK01000026">
    <property type="protein sequence ID" value="RUS90731.1"/>
    <property type="molecule type" value="Genomic_DNA"/>
</dbReference>